<evidence type="ECO:0000259" key="2">
    <source>
        <dbReference type="Pfam" id="PF07883"/>
    </source>
</evidence>
<dbReference type="Pfam" id="PF07883">
    <property type="entry name" value="Cupin_2"/>
    <property type="match status" value="1"/>
</dbReference>
<dbReference type="PANTHER" id="PTHR43698">
    <property type="entry name" value="RIBD C-TERMINAL DOMAIN CONTAINING PROTEIN"/>
    <property type="match status" value="1"/>
</dbReference>
<dbReference type="AlphaFoldDB" id="A0A2R8AEV8"/>
<dbReference type="CDD" id="cd02233">
    <property type="entry name" value="cupin_HNL-like"/>
    <property type="match status" value="1"/>
</dbReference>
<feature type="domain" description="Cupin type-2" evidence="2">
    <location>
        <begin position="44"/>
        <end position="100"/>
    </location>
</feature>
<feature type="region of interest" description="Disordered" evidence="1">
    <location>
        <begin position="113"/>
        <end position="136"/>
    </location>
</feature>
<dbReference type="InterPro" id="IPR011051">
    <property type="entry name" value="RmlC_Cupin_sf"/>
</dbReference>
<sequence length="136" mass="14923">MSLTIHRNGDRPTRSAPEKWFTGQVWMTPIIETPAPAALRTLSVTFTPGARTAWHTHPLGQTLYVTAGQGLVALEGEAPQVIRPGDTVYIAPGIRHWHGAGPDTSMTHIAMQEERDGESTDWEEHVSDADYGRQPA</sequence>
<dbReference type="Gene3D" id="2.60.120.10">
    <property type="entry name" value="Jelly Rolls"/>
    <property type="match status" value="1"/>
</dbReference>
<proteinExistence type="predicted"/>
<dbReference type="EMBL" id="OMKW01000004">
    <property type="protein sequence ID" value="SPF30726.1"/>
    <property type="molecule type" value="Genomic_DNA"/>
</dbReference>
<dbReference type="OrthoDB" id="7507676at2"/>
<gene>
    <name evidence="3" type="ORF">POI8812_03068</name>
</gene>
<evidence type="ECO:0000256" key="1">
    <source>
        <dbReference type="SAM" id="MobiDB-lite"/>
    </source>
</evidence>
<dbReference type="SUPFAM" id="SSF51182">
    <property type="entry name" value="RmlC-like cupins"/>
    <property type="match status" value="1"/>
</dbReference>
<evidence type="ECO:0000313" key="3">
    <source>
        <dbReference type="EMBL" id="SPF30726.1"/>
    </source>
</evidence>
<dbReference type="RefSeq" id="WP_108783436.1">
    <property type="nucleotide sequence ID" value="NZ_OMKW01000004.1"/>
</dbReference>
<protein>
    <recommendedName>
        <fullName evidence="2">Cupin type-2 domain-containing protein</fullName>
    </recommendedName>
</protein>
<dbReference type="Proteomes" id="UP000244932">
    <property type="component" value="Unassembled WGS sequence"/>
</dbReference>
<dbReference type="InterPro" id="IPR014710">
    <property type="entry name" value="RmlC-like_jellyroll"/>
</dbReference>
<dbReference type="InterPro" id="IPR047263">
    <property type="entry name" value="HNL-like_cupin"/>
</dbReference>
<accession>A0A2R8AEV8</accession>
<keyword evidence="4" id="KW-1185">Reference proteome</keyword>
<dbReference type="InterPro" id="IPR013096">
    <property type="entry name" value="Cupin_2"/>
</dbReference>
<dbReference type="PANTHER" id="PTHR43698:SF1">
    <property type="entry name" value="BLL4564 PROTEIN"/>
    <property type="match status" value="1"/>
</dbReference>
<organism evidence="3 4">
    <name type="scientific">Pontivivens insulae</name>
    <dbReference type="NCBI Taxonomy" id="1639689"/>
    <lineage>
        <taxon>Bacteria</taxon>
        <taxon>Pseudomonadati</taxon>
        <taxon>Pseudomonadota</taxon>
        <taxon>Alphaproteobacteria</taxon>
        <taxon>Rhodobacterales</taxon>
        <taxon>Paracoccaceae</taxon>
        <taxon>Pontivivens</taxon>
    </lineage>
</organism>
<name>A0A2R8AEV8_9RHOB</name>
<reference evidence="3 4" key="1">
    <citation type="submission" date="2018-03" db="EMBL/GenBank/DDBJ databases">
        <authorList>
            <person name="Keele B.F."/>
        </authorList>
    </citation>
    <scope>NUCLEOTIDE SEQUENCE [LARGE SCALE GENOMIC DNA]</scope>
    <source>
        <strain evidence="3 4">CeCT 8812</strain>
    </source>
</reference>
<evidence type="ECO:0000313" key="4">
    <source>
        <dbReference type="Proteomes" id="UP000244932"/>
    </source>
</evidence>